<accession>A0A096A966</accession>
<dbReference type="AlphaFoldDB" id="A0A096A966"/>
<protein>
    <submittedName>
        <fullName evidence="1">Uncharacterized protein</fullName>
    </submittedName>
</protein>
<dbReference type="EMBL" id="JRNE01000040">
    <property type="protein sequence ID" value="KGF17394.1"/>
    <property type="molecule type" value="Genomic_DNA"/>
</dbReference>
<proteinExistence type="predicted"/>
<name>A0A096A966_9CORY</name>
<dbReference type="RefSeq" id="WP_035121242.1">
    <property type="nucleotide sequence ID" value="NZ_JRNE01000040.1"/>
</dbReference>
<comment type="caution">
    <text evidence="1">The sequence shown here is derived from an EMBL/GenBank/DDBJ whole genome shotgun (WGS) entry which is preliminary data.</text>
</comment>
<reference evidence="1 2" key="1">
    <citation type="submission" date="2014-07" db="EMBL/GenBank/DDBJ databases">
        <authorList>
            <person name="McCorrison J."/>
            <person name="Sanka R."/>
            <person name="Torralba M."/>
            <person name="Gillis M."/>
            <person name="Haft D.H."/>
            <person name="Methe B."/>
            <person name="Sutton G."/>
            <person name="Nelson K.E."/>
        </authorList>
    </citation>
    <scope>NUCLEOTIDE SEQUENCE [LARGE SCALE GENOMIC DNA]</scope>
    <source>
        <strain evidence="1 2">DNF00450</strain>
    </source>
</reference>
<sequence length="70" mass="7603">MTHTTAQKLNTLGRLAELTDLQAAEYMPGRDLTRSALADQCRREGYSARAITIAYVVGTAGLNPGEEFES</sequence>
<evidence type="ECO:0000313" key="1">
    <source>
        <dbReference type="EMBL" id="KGF17394.1"/>
    </source>
</evidence>
<dbReference type="Proteomes" id="UP000029548">
    <property type="component" value="Unassembled WGS sequence"/>
</dbReference>
<evidence type="ECO:0000313" key="2">
    <source>
        <dbReference type="Proteomes" id="UP000029548"/>
    </source>
</evidence>
<gene>
    <name evidence="1" type="ORF">HMPREF1650_04345</name>
</gene>
<organism evidence="1 2">
    <name type="scientific">Corynebacterium freneyi DNF00450</name>
    <dbReference type="NCBI Taxonomy" id="1287475"/>
    <lineage>
        <taxon>Bacteria</taxon>
        <taxon>Bacillati</taxon>
        <taxon>Actinomycetota</taxon>
        <taxon>Actinomycetes</taxon>
        <taxon>Mycobacteriales</taxon>
        <taxon>Corynebacteriaceae</taxon>
        <taxon>Corynebacterium</taxon>
    </lineage>
</organism>